<comment type="subcellular location">
    <subcellularLocation>
        <location evidence="2">Cell membrane</location>
        <topology evidence="2">Lipid-anchor</topology>
        <topology evidence="2">GPI-anchor</topology>
    </subcellularLocation>
</comment>
<feature type="compositionally biased region" description="Low complexity" evidence="8">
    <location>
        <begin position="419"/>
        <end position="428"/>
    </location>
</feature>
<evidence type="ECO:0000256" key="8">
    <source>
        <dbReference type="SAM" id="MobiDB-lite"/>
    </source>
</evidence>
<keyword evidence="5" id="KW-0472">Membrane</keyword>
<protein>
    <submittedName>
        <fullName evidence="11">Variant surface glycoprotein 1125.146</fullName>
    </submittedName>
</protein>
<evidence type="ECO:0000256" key="5">
    <source>
        <dbReference type="ARBA" id="ARBA00023136"/>
    </source>
</evidence>
<comment type="function">
    <text evidence="1">VSG forms a coat on the surface of the parasite. The trypanosome evades the immune response of the host by expressing a series of antigenically distinct VSGs from an estimated 1000 VSG genes.</text>
</comment>
<dbReference type="EMBL" id="KX699045">
    <property type="protein sequence ID" value="APD73001.1"/>
    <property type="molecule type" value="Genomic_DNA"/>
</dbReference>
<dbReference type="SUPFAM" id="SSF58087">
    <property type="entry name" value="Variant surface glycoprotein (N-terminal domain)"/>
    <property type="match status" value="1"/>
</dbReference>
<evidence type="ECO:0000256" key="2">
    <source>
        <dbReference type="ARBA" id="ARBA00004609"/>
    </source>
</evidence>
<name>A0A1J0R5B3_9TRYP</name>
<keyword evidence="7" id="KW-0449">Lipoprotein</keyword>
<keyword evidence="6" id="KW-0325">Glycoprotein</keyword>
<feature type="chain" id="PRO_5012204532" evidence="9">
    <location>
        <begin position="33"/>
        <end position="524"/>
    </location>
</feature>
<dbReference type="InterPro" id="IPR019609">
    <property type="entry name" value="Variant_surf_glycoprt_trypan_C"/>
</dbReference>
<proteinExistence type="predicted"/>
<reference evidence="11" key="1">
    <citation type="submission" date="2016-08" db="EMBL/GenBank/DDBJ databases">
        <title>VSG repertoire of Trypanosoma brucei EATRO 1125.</title>
        <authorList>
            <person name="Cross G.A."/>
        </authorList>
    </citation>
    <scope>NUCLEOTIDE SEQUENCE</scope>
    <source>
        <strain evidence="11">EATRO 1125</strain>
    </source>
</reference>
<dbReference type="GO" id="GO:0005886">
    <property type="term" value="C:plasma membrane"/>
    <property type="evidence" value="ECO:0007669"/>
    <property type="project" value="UniProtKB-SubCell"/>
</dbReference>
<accession>A0A1J0R5B3</accession>
<evidence type="ECO:0000256" key="1">
    <source>
        <dbReference type="ARBA" id="ARBA00002523"/>
    </source>
</evidence>
<evidence type="ECO:0000256" key="6">
    <source>
        <dbReference type="ARBA" id="ARBA00023180"/>
    </source>
</evidence>
<evidence type="ECO:0000256" key="4">
    <source>
        <dbReference type="ARBA" id="ARBA00022622"/>
    </source>
</evidence>
<dbReference type="VEuPathDB" id="TriTrypDB:Tb927.5.5510"/>
<sequence>MPLELCTGEGIAYHWLLLINIIWTLVVSPTAAVDEAAGTATNNRCSEMKYLTALRKHVETETATKAGEIASLKNYADAWTLAALRERTAAAKAVFQSLAAHATAEYTKHQHTQKQLETAANQAILHLTARRAYIAALFRQPTLATGDAKKVSGDGEYAAGCKYTLTQTAAATTGCDESTATDTGVGGTAFTLATATSIKLLNLAKTPARLPDFQAHGRGTQGSIDGATADKCTDGGSDSTNGLKLILGTVPDEEALTPASTDMYDNGEASSDCKPLDNAETSGPDSNQKTAFLICKWLKTARPQPKDMEEIDPATLKESDNLVKLYTAYLTGSGRYTADQAKTMKTEIKDALKSLLGGDKNSFKNKYISPFKEKNFKYADAAAETTTSLFDVAKQDKVAQALIYVEGQEAAEQDKKVASSTSCPSNTESSKKRPSKEDCKDHKELGPCEKAGCKFDGSKNDGEKCFPDPEKKTENKEGKDGKTESKCTGKEQKDCKDGCKWEDNKCKDSSFLVNKKFAPIDSAL</sequence>
<feature type="compositionally biased region" description="Basic and acidic residues" evidence="8">
    <location>
        <begin position="429"/>
        <end position="494"/>
    </location>
</feature>
<evidence type="ECO:0000313" key="11">
    <source>
        <dbReference type="EMBL" id="APD73001.1"/>
    </source>
</evidence>
<dbReference type="VEuPathDB" id="TriTrypDB:Tb427_000346200"/>
<feature type="region of interest" description="Disordered" evidence="8">
    <location>
        <begin position="257"/>
        <end position="285"/>
    </location>
</feature>
<evidence type="ECO:0000259" key="10">
    <source>
        <dbReference type="Pfam" id="PF10659"/>
    </source>
</evidence>
<organism evidence="11">
    <name type="scientific">Trypanosoma brucei</name>
    <dbReference type="NCBI Taxonomy" id="5691"/>
    <lineage>
        <taxon>Eukaryota</taxon>
        <taxon>Discoba</taxon>
        <taxon>Euglenozoa</taxon>
        <taxon>Kinetoplastea</taxon>
        <taxon>Metakinetoplastina</taxon>
        <taxon>Trypanosomatida</taxon>
        <taxon>Trypanosomatidae</taxon>
        <taxon>Trypanosoma</taxon>
    </lineage>
</organism>
<dbReference type="AlphaFoldDB" id="A0A1J0R5B3"/>
<feature type="domain" description="Trypanosome variant surface glycoprotein C-terminal" evidence="10">
    <location>
        <begin position="439"/>
        <end position="523"/>
    </location>
</feature>
<evidence type="ECO:0000256" key="3">
    <source>
        <dbReference type="ARBA" id="ARBA00022475"/>
    </source>
</evidence>
<dbReference type="GO" id="GO:0098552">
    <property type="term" value="C:side of membrane"/>
    <property type="evidence" value="ECO:0007669"/>
    <property type="project" value="UniProtKB-KW"/>
</dbReference>
<evidence type="ECO:0000256" key="7">
    <source>
        <dbReference type="ARBA" id="ARBA00023288"/>
    </source>
</evidence>
<keyword evidence="4" id="KW-0336">GPI-anchor</keyword>
<dbReference type="Pfam" id="PF10659">
    <property type="entry name" value="Trypan_glycop_C"/>
    <property type="match status" value="1"/>
</dbReference>
<dbReference type="Gene3D" id="3.30.1680.40">
    <property type="match status" value="1"/>
</dbReference>
<keyword evidence="3" id="KW-1003">Cell membrane</keyword>
<feature type="region of interest" description="Disordered" evidence="8">
    <location>
        <begin position="414"/>
        <end position="494"/>
    </location>
</feature>
<keyword evidence="9" id="KW-0732">Signal</keyword>
<evidence type="ECO:0000256" key="9">
    <source>
        <dbReference type="SAM" id="SignalP"/>
    </source>
</evidence>
<dbReference type="VEuPathDB" id="TriTrypDB:Tb1125.5.5510"/>
<feature type="signal peptide" evidence="9">
    <location>
        <begin position="1"/>
        <end position="32"/>
    </location>
</feature>